<dbReference type="AlphaFoldDB" id="A0A378RNC5"/>
<dbReference type="RefSeq" id="WP_115091472.1">
    <property type="nucleotide sequence ID" value="NZ_CP068107.1"/>
</dbReference>
<proteinExistence type="predicted"/>
<dbReference type="Pfam" id="PF13630">
    <property type="entry name" value="SdpI"/>
    <property type="match status" value="1"/>
</dbReference>
<protein>
    <submittedName>
        <fullName evidence="2">Predicted integral membrane protein</fullName>
    </submittedName>
</protein>
<reference evidence="2 3" key="1">
    <citation type="submission" date="2018-06" db="EMBL/GenBank/DDBJ databases">
        <authorList>
            <consortium name="Pathogen Informatics"/>
            <person name="Doyle S."/>
        </authorList>
    </citation>
    <scope>NUCLEOTIDE SEQUENCE [LARGE SCALE GENOMIC DNA]</scope>
    <source>
        <strain evidence="2 3">NCTC11179</strain>
    </source>
</reference>
<keyword evidence="1" id="KW-0812">Transmembrane</keyword>
<feature type="transmembrane region" description="Helical" evidence="1">
    <location>
        <begin position="6"/>
        <end position="23"/>
    </location>
</feature>
<feature type="transmembrane region" description="Helical" evidence="1">
    <location>
        <begin position="87"/>
        <end position="105"/>
    </location>
</feature>
<evidence type="ECO:0000313" key="3">
    <source>
        <dbReference type="Proteomes" id="UP000255024"/>
    </source>
</evidence>
<keyword evidence="1" id="KW-1133">Transmembrane helix</keyword>
<accession>A0A378RNC5</accession>
<gene>
    <name evidence="2" type="ORF">NCTC11179_02104</name>
</gene>
<evidence type="ECO:0000256" key="1">
    <source>
        <dbReference type="SAM" id="Phobius"/>
    </source>
</evidence>
<dbReference type="Proteomes" id="UP000255024">
    <property type="component" value="Unassembled WGS sequence"/>
</dbReference>
<sequence length="113" mass="13008">MSTPTLFHYFFLPIIFIFVGWLTPKCKDIGPIGYRTPRSMKNQENWNFSQKLSGKLMLILGSIILIVNLLFYADIFPQTNFQLTEMTLIGGGALLVILITEIRLYQFEKKATN</sequence>
<dbReference type="EMBL" id="UGQL01000001">
    <property type="protein sequence ID" value="STZ28553.1"/>
    <property type="molecule type" value="Genomic_DNA"/>
</dbReference>
<name>A0A378RNC5_MYROD</name>
<dbReference type="InterPro" id="IPR025962">
    <property type="entry name" value="SdpI/YhfL"/>
</dbReference>
<feature type="transmembrane region" description="Helical" evidence="1">
    <location>
        <begin position="56"/>
        <end position="75"/>
    </location>
</feature>
<keyword evidence="1" id="KW-0472">Membrane</keyword>
<keyword evidence="3" id="KW-1185">Reference proteome</keyword>
<organism evidence="2 3">
    <name type="scientific">Myroides odoratus</name>
    <name type="common">Flavobacterium odoratum</name>
    <dbReference type="NCBI Taxonomy" id="256"/>
    <lineage>
        <taxon>Bacteria</taxon>
        <taxon>Pseudomonadati</taxon>
        <taxon>Bacteroidota</taxon>
        <taxon>Flavobacteriia</taxon>
        <taxon>Flavobacteriales</taxon>
        <taxon>Flavobacteriaceae</taxon>
        <taxon>Myroides</taxon>
    </lineage>
</organism>
<evidence type="ECO:0000313" key="2">
    <source>
        <dbReference type="EMBL" id="STZ28553.1"/>
    </source>
</evidence>